<evidence type="ECO:0000313" key="3">
    <source>
        <dbReference type="Proteomes" id="UP000295455"/>
    </source>
</evidence>
<dbReference type="PANTHER" id="PTHR46361">
    <property type="entry name" value="ELECTRON CARRIER/ PROTEIN DISULFIDE OXIDOREDUCTASE"/>
    <property type="match status" value="1"/>
</dbReference>
<dbReference type="Pfam" id="PF04784">
    <property type="entry name" value="DUF547"/>
    <property type="match status" value="1"/>
</dbReference>
<reference evidence="2 3" key="1">
    <citation type="submission" date="2019-03" db="EMBL/GenBank/DDBJ databases">
        <title>Genomic Encyclopedia of Type Strains, Phase IV (KMG-IV): sequencing the most valuable type-strain genomes for metagenomic binning, comparative biology and taxonomic classification.</title>
        <authorList>
            <person name="Goeker M."/>
        </authorList>
    </citation>
    <scope>NUCLEOTIDE SEQUENCE [LARGE SCALE GENOMIC DNA]</scope>
    <source>
        <strain evidence="2 3">DSM 18792</strain>
    </source>
</reference>
<feature type="domain" description="DUF547" evidence="1">
    <location>
        <begin position="43"/>
        <end position="165"/>
    </location>
</feature>
<accession>A0A4R1RHV5</accession>
<sequence length="229" mass="26760">MKSQKSLVELSSALLLNVKLNKDTTALKQQLRVLSFEELQHQLNRDESKKTFWINIYNAYFQLLSNPGKAKRKTIFTQKSIEIAQNTFSLDDIEHGILRRFRWKWSFGYLSNPLVSSLIKALAVQTIDYRIHFALNCGAKSCPPIAFYTLEKLDEELNFVTESFLYSETSIDDNNKTVSTSKLLYWYCADFGGYFKIKNVLKDVLNRDFTNYKLSFNAYSWETQLNNFM</sequence>
<gene>
    <name evidence="2" type="ORF">EV196_105341</name>
</gene>
<comment type="caution">
    <text evidence="2">The sequence shown here is derived from an EMBL/GenBank/DDBJ whole genome shotgun (WGS) entry which is preliminary data.</text>
</comment>
<evidence type="ECO:0000313" key="2">
    <source>
        <dbReference type="EMBL" id="TCL65675.1"/>
    </source>
</evidence>
<dbReference type="AlphaFoldDB" id="A0A4R1RHV5"/>
<dbReference type="PANTHER" id="PTHR46361:SF3">
    <property type="entry name" value="ELECTRON CARRIER_ PROTEIN DISULFIDE OXIDOREDUCTASE"/>
    <property type="match status" value="1"/>
</dbReference>
<keyword evidence="3" id="KW-1185">Reference proteome</keyword>
<evidence type="ECO:0000259" key="1">
    <source>
        <dbReference type="Pfam" id="PF04784"/>
    </source>
</evidence>
<dbReference type="Proteomes" id="UP000295455">
    <property type="component" value="Unassembled WGS sequence"/>
</dbReference>
<proteinExistence type="predicted"/>
<organism evidence="2 3">
    <name type="scientific">Mariniflexile fucanivorans</name>
    <dbReference type="NCBI Taxonomy" id="264023"/>
    <lineage>
        <taxon>Bacteria</taxon>
        <taxon>Pseudomonadati</taxon>
        <taxon>Bacteroidota</taxon>
        <taxon>Flavobacteriia</taxon>
        <taxon>Flavobacteriales</taxon>
        <taxon>Flavobacteriaceae</taxon>
        <taxon>Mariniflexile</taxon>
    </lineage>
</organism>
<protein>
    <submittedName>
        <fullName evidence="2">Uncharacterized protein DUF547</fullName>
    </submittedName>
</protein>
<dbReference type="InterPro" id="IPR006869">
    <property type="entry name" value="DUF547"/>
</dbReference>
<dbReference type="EMBL" id="SLUP01000005">
    <property type="protein sequence ID" value="TCL65675.1"/>
    <property type="molecule type" value="Genomic_DNA"/>
</dbReference>
<dbReference type="RefSeq" id="WP_165876164.1">
    <property type="nucleotide sequence ID" value="NZ_OX156936.1"/>
</dbReference>
<name>A0A4R1RHV5_9FLAO</name>